<proteinExistence type="predicted"/>
<protein>
    <submittedName>
        <fullName evidence="1">Uncharacterized protein</fullName>
    </submittedName>
</protein>
<sequence>MTTYNIPMTHMIATDYLRRGIIAHDALTITCDRKGLEDLIEDALDMKQNGDDVSIRRSYKLHAIKLQKVLQMRLPLG</sequence>
<name>A0A1I4AG37_9HYPH</name>
<organism evidence="1 2">
    <name type="scientific">Neomesorhizobium albiziae</name>
    <dbReference type="NCBI Taxonomy" id="335020"/>
    <lineage>
        <taxon>Bacteria</taxon>
        <taxon>Pseudomonadati</taxon>
        <taxon>Pseudomonadota</taxon>
        <taxon>Alphaproteobacteria</taxon>
        <taxon>Hyphomicrobiales</taxon>
        <taxon>Phyllobacteriaceae</taxon>
        <taxon>Neomesorhizobium</taxon>
    </lineage>
</organism>
<reference evidence="1 2" key="1">
    <citation type="submission" date="2016-10" db="EMBL/GenBank/DDBJ databases">
        <authorList>
            <person name="Varghese N."/>
            <person name="Submissions S."/>
        </authorList>
    </citation>
    <scope>NUCLEOTIDE SEQUENCE [LARGE SCALE GENOMIC DNA]</scope>
    <source>
        <strain evidence="1 2">DSM 21822</strain>
    </source>
</reference>
<accession>A0A1I4AG37</accession>
<dbReference type="EMBL" id="FOSL01000008">
    <property type="protein sequence ID" value="SFK54699.1"/>
    <property type="molecule type" value="Genomic_DNA"/>
</dbReference>
<dbReference type="RefSeq" id="WP_149760845.1">
    <property type="nucleotide sequence ID" value="NZ_BSPE01000048.1"/>
</dbReference>
<evidence type="ECO:0000313" key="2">
    <source>
        <dbReference type="Proteomes" id="UP000323300"/>
    </source>
</evidence>
<evidence type="ECO:0000313" key="1">
    <source>
        <dbReference type="EMBL" id="SFK54699.1"/>
    </source>
</evidence>
<dbReference type="Proteomes" id="UP000323300">
    <property type="component" value="Unassembled WGS sequence"/>
</dbReference>
<gene>
    <name evidence="1" type="ORF">SAMN04488498_10816</name>
</gene>
<dbReference type="AlphaFoldDB" id="A0A1I4AG37"/>
<keyword evidence="2" id="KW-1185">Reference proteome</keyword>